<protein>
    <submittedName>
        <fullName evidence="2">Uncharacterized protein</fullName>
    </submittedName>
</protein>
<sequence>MTVAEAPTALLGAAVIVALLVIRTAVHELREPGSARREWACLRDRRAVVLGTATVLVLGAVGWTFTGPAADELLPLRIAGGPLLVLAAAALMMSASFADRRDKQS</sequence>
<evidence type="ECO:0000313" key="2">
    <source>
        <dbReference type="EMBL" id="QES18443.1"/>
    </source>
</evidence>
<keyword evidence="1" id="KW-1133">Transmembrane helix</keyword>
<evidence type="ECO:0000256" key="1">
    <source>
        <dbReference type="SAM" id="Phobius"/>
    </source>
</evidence>
<reference evidence="2 3" key="1">
    <citation type="submission" date="2018-05" db="EMBL/GenBank/DDBJ databases">
        <title>Streptomyces venezuelae.</title>
        <authorList>
            <person name="Kim W."/>
            <person name="Lee N."/>
            <person name="Cho B.-K."/>
        </authorList>
    </citation>
    <scope>NUCLEOTIDE SEQUENCE [LARGE SCALE GENOMIC DNA]</scope>
    <source>
        <strain evidence="2 3">ATCC 15068</strain>
    </source>
</reference>
<dbReference type="RefSeq" id="WP_150264266.1">
    <property type="nucleotide sequence ID" value="NZ_CP029194.1"/>
</dbReference>
<accession>A0A5P2AJV1</accession>
<gene>
    <name evidence="2" type="ORF">DEJ46_04480</name>
</gene>
<feature type="transmembrane region" description="Helical" evidence="1">
    <location>
        <begin position="6"/>
        <end position="26"/>
    </location>
</feature>
<feature type="transmembrane region" description="Helical" evidence="1">
    <location>
        <begin position="78"/>
        <end position="98"/>
    </location>
</feature>
<keyword evidence="1" id="KW-0472">Membrane</keyword>
<dbReference type="AlphaFoldDB" id="A0A5P2AJV1"/>
<dbReference type="Proteomes" id="UP000324106">
    <property type="component" value="Chromosome"/>
</dbReference>
<name>A0A5P2AJV1_STRVZ</name>
<keyword evidence="1" id="KW-0812">Transmembrane</keyword>
<organism evidence="2 3">
    <name type="scientific">Streptomyces venezuelae</name>
    <dbReference type="NCBI Taxonomy" id="54571"/>
    <lineage>
        <taxon>Bacteria</taxon>
        <taxon>Bacillati</taxon>
        <taxon>Actinomycetota</taxon>
        <taxon>Actinomycetes</taxon>
        <taxon>Kitasatosporales</taxon>
        <taxon>Streptomycetaceae</taxon>
        <taxon>Streptomyces</taxon>
    </lineage>
</organism>
<evidence type="ECO:0000313" key="3">
    <source>
        <dbReference type="Proteomes" id="UP000324106"/>
    </source>
</evidence>
<proteinExistence type="predicted"/>
<feature type="transmembrane region" description="Helical" evidence="1">
    <location>
        <begin position="47"/>
        <end position="66"/>
    </location>
</feature>
<dbReference type="EMBL" id="CP029194">
    <property type="protein sequence ID" value="QES18443.1"/>
    <property type="molecule type" value="Genomic_DNA"/>
</dbReference>